<accession>A0A5J4RGG9</accession>
<evidence type="ECO:0000313" key="2">
    <source>
        <dbReference type="Proteomes" id="UP000324800"/>
    </source>
</evidence>
<organism evidence="1 2">
    <name type="scientific">Streblomastix strix</name>
    <dbReference type="NCBI Taxonomy" id="222440"/>
    <lineage>
        <taxon>Eukaryota</taxon>
        <taxon>Metamonada</taxon>
        <taxon>Preaxostyla</taxon>
        <taxon>Oxymonadida</taxon>
        <taxon>Streblomastigidae</taxon>
        <taxon>Streblomastix</taxon>
    </lineage>
</organism>
<comment type="caution">
    <text evidence="1">The sequence shown here is derived from an EMBL/GenBank/DDBJ whole genome shotgun (WGS) entry which is preliminary data.</text>
</comment>
<evidence type="ECO:0000313" key="1">
    <source>
        <dbReference type="EMBL" id="KAA6332739.1"/>
    </source>
</evidence>
<name>A0A5J4RGG9_9EUKA</name>
<proteinExistence type="predicted"/>
<reference evidence="1 2" key="1">
    <citation type="submission" date="2019-03" db="EMBL/GenBank/DDBJ databases">
        <title>Single cell metagenomics reveals metabolic interactions within the superorganism composed of flagellate Streblomastix strix and complex community of Bacteroidetes bacteria on its surface.</title>
        <authorList>
            <person name="Treitli S.C."/>
            <person name="Kolisko M."/>
            <person name="Husnik F."/>
            <person name="Keeling P."/>
            <person name="Hampl V."/>
        </authorList>
    </citation>
    <scope>NUCLEOTIDE SEQUENCE [LARGE SCALE GENOMIC DNA]</scope>
    <source>
        <strain evidence="1">ST1C</strain>
    </source>
</reference>
<gene>
    <name evidence="1" type="ORF">EZS28_053243</name>
</gene>
<dbReference type="Proteomes" id="UP000324800">
    <property type="component" value="Unassembled WGS sequence"/>
</dbReference>
<sequence length="152" mass="17474">MISKFNSQIQIELTSEGNQANCRTAIVMLFGAQGVSKKKINGFALQQIMKKPQADIRQKIIEEPNWQYNYLLRQVSEKSIANQDLSQKQYMEIVIALIMGNSTIRLVEVHRSFIKFMKDGSWQINASMINVHVKQVEIVFRSVLNLNECPTQ</sequence>
<protein>
    <submittedName>
        <fullName evidence="1">Uncharacterized protein</fullName>
    </submittedName>
</protein>
<dbReference type="EMBL" id="SNRW01042345">
    <property type="protein sequence ID" value="KAA6332739.1"/>
    <property type="molecule type" value="Genomic_DNA"/>
</dbReference>
<dbReference type="AlphaFoldDB" id="A0A5J4RGG9"/>